<dbReference type="EMBL" id="JBBNAF010000006">
    <property type="protein sequence ID" value="KAK9135075.1"/>
    <property type="molecule type" value="Genomic_DNA"/>
</dbReference>
<sequence>MLFPVTTTYLFTFFYVSCFLSLVFSSLWFVTPCFYISCPHYLKTPPNLSKTSSPRFDTSWEVTKHKEKMTGERENEIYIYIR</sequence>
<keyword evidence="1" id="KW-0812">Transmembrane</keyword>
<dbReference type="AlphaFoldDB" id="A0AAP0JLE6"/>
<evidence type="ECO:0000313" key="3">
    <source>
        <dbReference type="Proteomes" id="UP001420932"/>
    </source>
</evidence>
<feature type="transmembrane region" description="Helical" evidence="1">
    <location>
        <begin position="12"/>
        <end position="36"/>
    </location>
</feature>
<proteinExistence type="predicted"/>
<dbReference type="Proteomes" id="UP001420932">
    <property type="component" value="Unassembled WGS sequence"/>
</dbReference>
<protein>
    <submittedName>
        <fullName evidence="2">Uncharacterized protein</fullName>
    </submittedName>
</protein>
<gene>
    <name evidence="2" type="ORF">Syun_014405</name>
</gene>
<evidence type="ECO:0000313" key="2">
    <source>
        <dbReference type="EMBL" id="KAK9135075.1"/>
    </source>
</evidence>
<reference evidence="2 3" key="1">
    <citation type="submission" date="2024-01" db="EMBL/GenBank/DDBJ databases">
        <title>Genome assemblies of Stephania.</title>
        <authorList>
            <person name="Yang L."/>
        </authorList>
    </citation>
    <scope>NUCLEOTIDE SEQUENCE [LARGE SCALE GENOMIC DNA]</scope>
    <source>
        <strain evidence="2">YNDBR</strain>
        <tissue evidence="2">Leaf</tissue>
    </source>
</reference>
<organism evidence="2 3">
    <name type="scientific">Stephania yunnanensis</name>
    <dbReference type="NCBI Taxonomy" id="152371"/>
    <lineage>
        <taxon>Eukaryota</taxon>
        <taxon>Viridiplantae</taxon>
        <taxon>Streptophyta</taxon>
        <taxon>Embryophyta</taxon>
        <taxon>Tracheophyta</taxon>
        <taxon>Spermatophyta</taxon>
        <taxon>Magnoliopsida</taxon>
        <taxon>Ranunculales</taxon>
        <taxon>Menispermaceae</taxon>
        <taxon>Menispermoideae</taxon>
        <taxon>Cissampelideae</taxon>
        <taxon>Stephania</taxon>
    </lineage>
</organism>
<keyword evidence="1" id="KW-1133">Transmembrane helix</keyword>
<comment type="caution">
    <text evidence="2">The sequence shown here is derived from an EMBL/GenBank/DDBJ whole genome shotgun (WGS) entry which is preliminary data.</text>
</comment>
<name>A0AAP0JLE6_9MAGN</name>
<keyword evidence="3" id="KW-1185">Reference proteome</keyword>
<accession>A0AAP0JLE6</accession>
<keyword evidence="1" id="KW-0472">Membrane</keyword>
<evidence type="ECO:0000256" key="1">
    <source>
        <dbReference type="SAM" id="Phobius"/>
    </source>
</evidence>